<accession>A0AAW6K152</accession>
<dbReference type="EMBL" id="JAPZEG010000006">
    <property type="protein sequence ID" value="MDE1203244.1"/>
    <property type="molecule type" value="Genomic_DNA"/>
</dbReference>
<protein>
    <recommendedName>
        <fullName evidence="5">Helicase</fullName>
    </recommendedName>
</protein>
<name>A0AAW6K152_MEDGN</name>
<dbReference type="Gene3D" id="3.40.50.300">
    <property type="entry name" value="P-loop containing nucleotide triphosphate hydrolases"/>
    <property type="match status" value="1"/>
</dbReference>
<feature type="coiled-coil region" evidence="1">
    <location>
        <begin position="230"/>
        <end position="257"/>
    </location>
</feature>
<evidence type="ECO:0000313" key="3">
    <source>
        <dbReference type="EMBL" id="MDE1203244.1"/>
    </source>
</evidence>
<evidence type="ECO:0000313" key="4">
    <source>
        <dbReference type="Proteomes" id="UP001149331"/>
    </source>
</evidence>
<evidence type="ECO:0000256" key="2">
    <source>
        <dbReference type="SAM" id="MobiDB-lite"/>
    </source>
</evidence>
<gene>
    <name evidence="3" type="ORF">O4N78_06595</name>
</gene>
<dbReference type="SUPFAM" id="SSF52540">
    <property type="entry name" value="P-loop containing nucleoside triphosphate hydrolases"/>
    <property type="match status" value="1"/>
</dbReference>
<evidence type="ECO:0000256" key="1">
    <source>
        <dbReference type="SAM" id="Coils"/>
    </source>
</evidence>
<dbReference type="AlphaFoldDB" id="A0AAW6K152"/>
<organism evidence="3 4">
    <name type="scientific">Mediterraneibacter gnavus</name>
    <name type="common">Ruminococcus gnavus</name>
    <dbReference type="NCBI Taxonomy" id="33038"/>
    <lineage>
        <taxon>Bacteria</taxon>
        <taxon>Bacillati</taxon>
        <taxon>Bacillota</taxon>
        <taxon>Clostridia</taxon>
        <taxon>Lachnospirales</taxon>
        <taxon>Lachnospiraceae</taxon>
        <taxon>Mediterraneibacter</taxon>
    </lineage>
</organism>
<evidence type="ECO:0008006" key="5">
    <source>
        <dbReference type="Google" id="ProtNLM"/>
    </source>
</evidence>
<feature type="region of interest" description="Disordered" evidence="2">
    <location>
        <begin position="287"/>
        <end position="312"/>
    </location>
</feature>
<proteinExistence type="predicted"/>
<feature type="compositionally biased region" description="Basic and acidic residues" evidence="2">
    <location>
        <begin position="303"/>
        <end position="312"/>
    </location>
</feature>
<dbReference type="Proteomes" id="UP001149331">
    <property type="component" value="Unassembled WGS sequence"/>
</dbReference>
<dbReference type="RefSeq" id="WP_243037434.1">
    <property type="nucleotide sequence ID" value="NZ_JAPZEG010000006.1"/>
</dbReference>
<comment type="caution">
    <text evidence="3">The sequence shown here is derived from an EMBL/GenBank/DDBJ whole genome shotgun (WGS) entry which is preliminary data.</text>
</comment>
<keyword evidence="1" id="KW-0175">Coiled coil</keyword>
<dbReference type="InterPro" id="IPR027417">
    <property type="entry name" value="P-loop_NTPase"/>
</dbReference>
<sequence>MEQRSGRIVRQGNENPQVDIYRYVTEQTFDAYLYQLVEGKQKFASQIMTSKSPVRSAEDIDETALSYAEIKMLATGNPYIKEKMDLDIQVQKLKMLKSNFLSEKYGLEDKVIKFYPQQIAYLKSRVEGLTTDVETAKSHPKPIDEQPLGMMVSGVSYSEKAEAGQAIINACKSMNSPDAIPLGEYRGFQMELYFDTVQRNYVVKLKGETSRDVPLGDDAHGNIVRIDNGIERFEEALADTKNSLENMEKQFETAKQEIEKPFAKEEELRAKTARLDELNILLNMDKKENEIVGGEPDEGEPVGGRKEKSYER</sequence>
<reference evidence="3" key="1">
    <citation type="submission" date="2022-12" db="EMBL/GenBank/DDBJ databases">
        <title>Genome of R. gnavus strain RSHDN_120.</title>
        <authorList>
            <person name="Abdugheni R."/>
        </authorList>
    </citation>
    <scope>NUCLEOTIDE SEQUENCE</scope>
    <source>
        <strain evidence="3">RSHDN_120</strain>
    </source>
</reference>